<evidence type="ECO:0000259" key="1">
    <source>
        <dbReference type="Pfam" id="PF09359"/>
    </source>
</evidence>
<evidence type="ECO:0000313" key="3">
    <source>
        <dbReference type="Proteomes" id="UP000768567"/>
    </source>
</evidence>
<protein>
    <submittedName>
        <fullName evidence="2">Polyphosphate polymerase domain-containing protein</fullName>
    </submittedName>
</protein>
<dbReference type="InterPro" id="IPR042267">
    <property type="entry name" value="VTC_sf"/>
</dbReference>
<dbReference type="InterPro" id="IPR018966">
    <property type="entry name" value="VTC_domain"/>
</dbReference>
<dbReference type="Proteomes" id="UP000768567">
    <property type="component" value="Unassembled WGS sequence"/>
</dbReference>
<dbReference type="CDD" id="cd07750">
    <property type="entry name" value="PolyPPase_VTC_like"/>
    <property type="match status" value="1"/>
</dbReference>
<comment type="caution">
    <text evidence="2">The sequence shown here is derived from an EMBL/GenBank/DDBJ whole genome shotgun (WGS) entry which is preliminary data.</text>
</comment>
<name>A0ABR9R651_9FIRM</name>
<dbReference type="Pfam" id="PF09359">
    <property type="entry name" value="VTC"/>
    <property type="match status" value="1"/>
</dbReference>
<keyword evidence="3" id="KW-1185">Reference proteome</keyword>
<organism evidence="2 3">
    <name type="scientific">Gemmiger gallinarum</name>
    <dbReference type="NCBI Taxonomy" id="2779354"/>
    <lineage>
        <taxon>Bacteria</taxon>
        <taxon>Bacillati</taxon>
        <taxon>Bacillota</taxon>
        <taxon>Clostridia</taxon>
        <taxon>Eubacteriales</taxon>
        <taxon>Gemmiger</taxon>
    </lineage>
</organism>
<dbReference type="RefSeq" id="WP_193502894.1">
    <property type="nucleotide sequence ID" value="NZ_JADCKC010000003.1"/>
</dbReference>
<dbReference type="EMBL" id="JADCKC010000003">
    <property type="protein sequence ID" value="MBE5038611.1"/>
    <property type="molecule type" value="Genomic_DNA"/>
</dbReference>
<proteinExistence type="predicted"/>
<feature type="domain" description="VTC" evidence="1">
    <location>
        <begin position="23"/>
        <end position="243"/>
    </location>
</feature>
<accession>A0ABR9R651</accession>
<gene>
    <name evidence="2" type="ORF">INF35_12505</name>
</gene>
<sequence>MNLNAWNKPPLRAAGGAALAVDRHEEKFLLSPGEAAYTQKLLDGLLRRDRYSAAGAYSIRSLYFDTPGDGDYLDKVLGVSDRCKVRLRIYDTQTPRVRLEIKQKSGVYSHKTGVWLTREEALALIGGDASVLLRQDTAAARRAWTEFARTRRTPSALIDYERTAWTMPVERVRITLDRHVRAAKSDALFDPNVPMLGVHSGGAVILEVKYDRYLPGYVRQALSTVGGQGMSISKYAAAREMLY</sequence>
<dbReference type="Gene3D" id="3.20.100.30">
    <property type="entry name" value="VTC, catalytic tunnel domain"/>
    <property type="match status" value="1"/>
</dbReference>
<reference evidence="2 3" key="1">
    <citation type="submission" date="2020-10" db="EMBL/GenBank/DDBJ databases">
        <title>ChiBAC.</title>
        <authorList>
            <person name="Zenner C."/>
            <person name="Hitch T.C.A."/>
            <person name="Clavel T."/>
        </authorList>
    </citation>
    <scope>NUCLEOTIDE SEQUENCE [LARGE SCALE GENOMIC DNA]</scope>
    <source>
        <strain evidence="2 3">DSM 109015</strain>
    </source>
</reference>
<evidence type="ECO:0000313" key="2">
    <source>
        <dbReference type="EMBL" id="MBE5038611.1"/>
    </source>
</evidence>